<organism evidence="1">
    <name type="scientific">Notodromas monacha</name>
    <dbReference type="NCBI Taxonomy" id="399045"/>
    <lineage>
        <taxon>Eukaryota</taxon>
        <taxon>Metazoa</taxon>
        <taxon>Ecdysozoa</taxon>
        <taxon>Arthropoda</taxon>
        <taxon>Crustacea</taxon>
        <taxon>Oligostraca</taxon>
        <taxon>Ostracoda</taxon>
        <taxon>Podocopa</taxon>
        <taxon>Podocopida</taxon>
        <taxon>Cypridocopina</taxon>
        <taxon>Cypridoidea</taxon>
        <taxon>Cyprididae</taxon>
        <taxon>Notodromas</taxon>
    </lineage>
</organism>
<dbReference type="EMBL" id="OA884692">
    <property type="protein sequence ID" value="CAD7281151.1"/>
    <property type="molecule type" value="Genomic_DNA"/>
</dbReference>
<proteinExistence type="predicted"/>
<dbReference type="Gene3D" id="3.90.1480.20">
    <property type="entry name" value="Glycosyl transferase family 29"/>
    <property type="match status" value="1"/>
</dbReference>
<dbReference type="AlphaFoldDB" id="A0A7R9GG40"/>
<gene>
    <name evidence="1" type="ORF">NMOB1V02_LOCUS8803</name>
</gene>
<dbReference type="EMBL" id="CAJPEX010002655">
    <property type="protein sequence ID" value="CAG0921303.1"/>
    <property type="molecule type" value="Genomic_DNA"/>
</dbReference>
<dbReference type="InterPro" id="IPR038578">
    <property type="entry name" value="GT29-like_sf"/>
</dbReference>
<accession>A0A7R9GG40</accession>
<name>A0A7R9GG40_9CRUS</name>
<sequence length="166" mass="17970">MKQVVKVNRGLAQVHHLRAVKSLQLGAFANVLATVYTMAACAFRGVETRLKYDASNDDTSNLLKNGNDAPSNIVDVKQPLIPKNARFFTGRELLSTLLSIEARQNSGVSSDMLVDGNKSKLMPEMNPVFRIPENSPMFPDGVRFNSCAIVASSGGLLDSNLGEFIG</sequence>
<reference evidence="1" key="1">
    <citation type="submission" date="2020-11" db="EMBL/GenBank/DDBJ databases">
        <authorList>
            <person name="Tran Van P."/>
        </authorList>
    </citation>
    <scope>NUCLEOTIDE SEQUENCE</scope>
</reference>
<keyword evidence="2" id="KW-1185">Reference proteome</keyword>
<protein>
    <submittedName>
        <fullName evidence="1">Uncharacterized protein</fullName>
    </submittedName>
</protein>
<evidence type="ECO:0000313" key="2">
    <source>
        <dbReference type="Proteomes" id="UP000678499"/>
    </source>
</evidence>
<evidence type="ECO:0000313" key="1">
    <source>
        <dbReference type="EMBL" id="CAD7281151.1"/>
    </source>
</evidence>
<dbReference type="Proteomes" id="UP000678499">
    <property type="component" value="Unassembled WGS sequence"/>
</dbReference>